<organism evidence="2 3">
    <name type="scientific">Treponema bryantii</name>
    <dbReference type="NCBI Taxonomy" id="163"/>
    <lineage>
        <taxon>Bacteria</taxon>
        <taxon>Pseudomonadati</taxon>
        <taxon>Spirochaetota</taxon>
        <taxon>Spirochaetia</taxon>
        <taxon>Spirochaetales</taxon>
        <taxon>Treponemataceae</taxon>
        <taxon>Treponema</taxon>
    </lineage>
</organism>
<dbReference type="GO" id="GO:0003677">
    <property type="term" value="F:DNA binding"/>
    <property type="evidence" value="ECO:0007669"/>
    <property type="project" value="UniProtKB-KW"/>
</dbReference>
<dbReference type="Gene3D" id="1.10.10.10">
    <property type="entry name" value="Winged helix-like DNA-binding domain superfamily/Winged helix DNA-binding domain"/>
    <property type="match status" value="1"/>
</dbReference>
<feature type="domain" description="WYL" evidence="1">
    <location>
        <begin position="164"/>
        <end position="235"/>
    </location>
</feature>
<reference evidence="3" key="1">
    <citation type="submission" date="2016-10" db="EMBL/GenBank/DDBJ databases">
        <authorList>
            <person name="Varghese N."/>
            <person name="Submissions S."/>
        </authorList>
    </citation>
    <scope>NUCLEOTIDE SEQUENCE [LARGE SCALE GENOMIC DNA]</scope>
    <source>
        <strain evidence="3">XBD1002</strain>
    </source>
</reference>
<dbReference type="PANTHER" id="PTHR34580:SF9">
    <property type="entry name" value="SLL5097 PROTEIN"/>
    <property type="match status" value="1"/>
</dbReference>
<evidence type="ECO:0000259" key="1">
    <source>
        <dbReference type="Pfam" id="PF13280"/>
    </source>
</evidence>
<accession>A0A1I3LSP0</accession>
<dbReference type="InterPro" id="IPR036390">
    <property type="entry name" value="WH_DNA-bd_sf"/>
</dbReference>
<dbReference type="InterPro" id="IPR051534">
    <property type="entry name" value="CBASS_pafABC_assoc_protein"/>
</dbReference>
<dbReference type="EMBL" id="FORI01000007">
    <property type="protein sequence ID" value="SFI87703.1"/>
    <property type="molecule type" value="Genomic_DNA"/>
</dbReference>
<dbReference type="InterPro" id="IPR026881">
    <property type="entry name" value="WYL_dom"/>
</dbReference>
<evidence type="ECO:0000313" key="2">
    <source>
        <dbReference type="EMBL" id="SFI87703.1"/>
    </source>
</evidence>
<keyword evidence="2" id="KW-0238">DNA-binding</keyword>
<dbReference type="RefSeq" id="WP_074932429.1">
    <property type="nucleotide sequence ID" value="NZ_FORI01000007.1"/>
</dbReference>
<proteinExistence type="predicted"/>
<protein>
    <submittedName>
        <fullName evidence="2">Predicted DNA-binding transcriptional regulator YafY, contains an HTH and WYL domains</fullName>
    </submittedName>
</protein>
<dbReference type="Proteomes" id="UP000182737">
    <property type="component" value="Unassembled WGS sequence"/>
</dbReference>
<name>A0A1I3LSP0_9SPIR</name>
<dbReference type="PROSITE" id="PS52050">
    <property type="entry name" value="WYL"/>
    <property type="match status" value="1"/>
</dbReference>
<dbReference type="Pfam" id="PF13280">
    <property type="entry name" value="WYL"/>
    <property type="match status" value="1"/>
</dbReference>
<keyword evidence="3" id="KW-1185">Reference proteome</keyword>
<dbReference type="InterPro" id="IPR036388">
    <property type="entry name" value="WH-like_DNA-bd_sf"/>
</dbReference>
<dbReference type="SUPFAM" id="SSF46785">
    <property type="entry name" value="Winged helix' DNA-binding domain"/>
    <property type="match status" value="1"/>
</dbReference>
<dbReference type="PANTHER" id="PTHR34580">
    <property type="match status" value="1"/>
</dbReference>
<sequence>MAKEETRQSAKETLRLFLLDSLFQQERYFTKAELTEKLEVSIPTLDRDIRRLRDDFNAPLEYNSEKGGYHYSSKLFRLPSVFVPEQEMPAYSMVLKLFEQFQNTPLYTPLLNICESFESPIKTDAIGSGQVDFRSTHLEEKPWFETRIVMGKRSVASVDETNWDIILKALQNNQVLEFDYENVRTSKKGYSRKIEPWQLIYDSEQWYLRGYAEDQNNPNVKNIRNFVVPRMKNLKLLPQHFKLPEEKIWRLDEYNVGSFGALASDKIEEYKFIFQGTALYFAEADFAPNKKVEPYKGEHAHKDGAVLVSFTSNQPLGILRSFFAYGEDIIPLAPQAFVAEWTDTVKKMAKSLGL</sequence>
<dbReference type="AlphaFoldDB" id="A0A1I3LSP0"/>
<dbReference type="OrthoDB" id="9767131at2"/>
<evidence type="ECO:0000313" key="3">
    <source>
        <dbReference type="Proteomes" id="UP000182737"/>
    </source>
</evidence>
<gene>
    <name evidence="2" type="ORF">SAMN04487775_107169</name>
</gene>